<evidence type="ECO:0000313" key="2">
    <source>
        <dbReference type="EMBL" id="MBA4500854.1"/>
    </source>
</evidence>
<proteinExistence type="predicted"/>
<feature type="transmembrane region" description="Helical" evidence="1">
    <location>
        <begin position="29"/>
        <end position="50"/>
    </location>
</feature>
<comment type="caution">
    <text evidence="2">The sequence shown here is derived from an EMBL/GenBank/DDBJ whole genome shotgun (WGS) entry which is preliminary data.</text>
</comment>
<evidence type="ECO:0000256" key="1">
    <source>
        <dbReference type="SAM" id="Phobius"/>
    </source>
</evidence>
<protein>
    <submittedName>
        <fullName evidence="2">Uncharacterized protein</fullName>
    </submittedName>
</protein>
<keyword evidence="1" id="KW-1133">Transmembrane helix</keyword>
<dbReference type="Proteomes" id="UP000538931">
    <property type="component" value="Unassembled WGS sequence"/>
</dbReference>
<keyword evidence="3" id="KW-1185">Reference proteome</keyword>
<reference evidence="2 3" key="1">
    <citation type="submission" date="2020-07" db="EMBL/GenBank/DDBJ databases">
        <title>Bacterium isolated from marien macroalgae.</title>
        <authorList>
            <person name="Zhu K."/>
            <person name="Lu D."/>
            <person name="Du Z."/>
        </authorList>
    </citation>
    <scope>NUCLEOTIDE SEQUENCE [LARGE SCALE GENOMIC DNA]</scope>
    <source>
        <strain evidence="2 3">3-1745</strain>
    </source>
</reference>
<dbReference type="AlphaFoldDB" id="A0A7W1WVA2"/>
<name>A0A7W1WVA2_9GAMM</name>
<keyword evidence="1" id="KW-0812">Transmembrane</keyword>
<organism evidence="2 3">
    <name type="scientific">Marinobacterium marinum</name>
    <dbReference type="NCBI Taxonomy" id="2756129"/>
    <lineage>
        <taxon>Bacteria</taxon>
        <taxon>Pseudomonadati</taxon>
        <taxon>Pseudomonadota</taxon>
        <taxon>Gammaproteobacteria</taxon>
        <taxon>Oceanospirillales</taxon>
        <taxon>Oceanospirillaceae</taxon>
        <taxon>Marinobacterium</taxon>
    </lineage>
</organism>
<feature type="transmembrane region" description="Helical" evidence="1">
    <location>
        <begin position="56"/>
        <end position="74"/>
    </location>
</feature>
<evidence type="ECO:0000313" key="3">
    <source>
        <dbReference type="Proteomes" id="UP000538931"/>
    </source>
</evidence>
<dbReference type="EMBL" id="JACEMT010000028">
    <property type="protein sequence ID" value="MBA4500854.1"/>
    <property type="molecule type" value="Genomic_DNA"/>
</dbReference>
<accession>A0A7W1WVA2</accession>
<gene>
    <name evidence="2" type="ORF">H1S06_00515</name>
</gene>
<dbReference type="RefSeq" id="WP_181736328.1">
    <property type="nucleotide sequence ID" value="NZ_JACEMT010000028.1"/>
</dbReference>
<feature type="transmembrane region" description="Helical" evidence="1">
    <location>
        <begin position="6"/>
        <end position="24"/>
    </location>
</feature>
<keyword evidence="1" id="KW-0472">Membrane</keyword>
<sequence>MEIMAFIGILILIIGGIGFLIAAFRTSVIWGLACLLISPVSIIYLVLHWPEAKNPFFLQLAGLAVVLFSGFMGADMPLP</sequence>